<evidence type="ECO:0000256" key="4">
    <source>
        <dbReference type="SAM" id="Coils"/>
    </source>
</evidence>
<keyword evidence="3" id="KW-0378">Hydrolase</keyword>
<dbReference type="InterPro" id="IPR012337">
    <property type="entry name" value="RNaseH-like_sf"/>
</dbReference>
<keyword evidence="4" id="KW-0175">Coiled coil</keyword>
<feature type="compositionally biased region" description="Polar residues" evidence="5">
    <location>
        <begin position="436"/>
        <end position="447"/>
    </location>
</feature>
<feature type="coiled-coil region" evidence="4">
    <location>
        <begin position="232"/>
        <end position="266"/>
    </location>
</feature>
<dbReference type="PANTHER" id="PTHR42648:SF32">
    <property type="entry name" value="RIBONUCLEASE H-LIKE DOMAIN, GAG-PRE-INTEGRASE DOMAIN PROTEIN-RELATED"/>
    <property type="match status" value="1"/>
</dbReference>
<sequence length="817" mass="91488">MALPDKHQLKFNTHKDAKTLMEAIDKSLPSDWRTHTLIWRNKIDLDKQTLDNLFNSFKIYEAEVKSSSSARTTTQNISFVSSSNTDSTNESVSAAVSVSAVSVKIPASPIPNVDSLSNVIIYSFFASQSNSPKLDNDDLKQIDADDLKEMDLKWQMAMKGHLAKECRSPKDTRRNGATEPQRRSVPVEISTSNALVSQCNGMGSYDWSFQAEEEPTNYALMSFSSSSSSFDNELRDNALVSLRQNLEKAEEERDDLKLKLEKFQTSSKNLSELLASQTNAKTDLCYNSQVFTRAMFDCDNYLSSGSDGSFPSSPIYDRYQLGNEYHDAPPPYIGIFIPPKPELVFNNAPNDVETDHSDFNVNLSPTKPDQDLSHINRPSTPIIEDWVSDLEDEFETKAPQNVPITTVVPKIKVTRPRQHKPIVTKPSSPTRRHINRCSSPKASNSPPRVTAVKAPVVNAAQGMQGKWKWKPKCPILDHVSHNTSASMTLKRFDYNDALGRSKSDKEIIDSECLRHMTRNMFYLSDFEELNGGHVAFGGNPKGGKISLKGKIRTAKLDFDDVYFVKELKFKLFSVSQIIKREFSVPRTPQQNGITERKNRTLIEAARTMLADSLLPIPFWAEAGNTTCYVQNKNTDKDAIFDEKEHEFDEKKPESEVNVSPSSSAQSKKHDDKIKREAKGKSHVESLTGYRNLSAEFKDFSDNSINEDNAAGILVPAVGPTQGKSSCLDTSQLPGDPNVPELEDITYSDDEDDVGAEADFNNLETSITEEGIDYEKVFAPVAWIEAIRLFLAYASFMGFMVYQIDVKSAFLYGTTEKE</sequence>
<dbReference type="Pfam" id="PF22936">
    <property type="entry name" value="Pol_BBD"/>
    <property type="match status" value="1"/>
</dbReference>
<feature type="domain" description="Integrase catalytic" evidence="6">
    <location>
        <begin position="547"/>
        <end position="660"/>
    </location>
</feature>
<reference evidence="7" key="1">
    <citation type="journal article" date="2019" name="Sci. Rep.">
        <title>Draft genome of Tanacetum cinerariifolium, the natural source of mosquito coil.</title>
        <authorList>
            <person name="Yamashiro T."/>
            <person name="Shiraishi A."/>
            <person name="Satake H."/>
            <person name="Nakayama K."/>
        </authorList>
    </citation>
    <scope>NUCLEOTIDE SEQUENCE</scope>
</reference>
<name>A0A699IL16_TANCI</name>
<dbReference type="GO" id="GO:0008233">
    <property type="term" value="F:peptidase activity"/>
    <property type="evidence" value="ECO:0007669"/>
    <property type="project" value="UniProtKB-KW"/>
</dbReference>
<dbReference type="InterPro" id="IPR036397">
    <property type="entry name" value="RNaseH_sf"/>
</dbReference>
<dbReference type="Gene3D" id="3.30.420.10">
    <property type="entry name" value="Ribonuclease H-like superfamily/Ribonuclease H"/>
    <property type="match status" value="1"/>
</dbReference>
<feature type="region of interest" description="Disordered" evidence="5">
    <location>
        <begin position="163"/>
        <end position="185"/>
    </location>
</feature>
<keyword evidence="1" id="KW-0645">Protease</keyword>
<accession>A0A699IL16</accession>
<feature type="region of interest" description="Disordered" evidence="5">
    <location>
        <begin position="416"/>
        <end position="449"/>
    </location>
</feature>
<dbReference type="PROSITE" id="PS50994">
    <property type="entry name" value="INTEGRASE"/>
    <property type="match status" value="1"/>
</dbReference>
<feature type="compositionally biased region" description="Basic and acidic residues" evidence="5">
    <location>
        <begin position="163"/>
        <end position="182"/>
    </location>
</feature>
<dbReference type="PANTHER" id="PTHR42648">
    <property type="entry name" value="TRANSPOSASE, PUTATIVE-RELATED"/>
    <property type="match status" value="1"/>
</dbReference>
<dbReference type="InterPro" id="IPR013103">
    <property type="entry name" value="RVT_2"/>
</dbReference>
<dbReference type="InterPro" id="IPR001584">
    <property type="entry name" value="Integrase_cat-core"/>
</dbReference>
<evidence type="ECO:0000256" key="3">
    <source>
        <dbReference type="ARBA" id="ARBA00022801"/>
    </source>
</evidence>
<evidence type="ECO:0000256" key="2">
    <source>
        <dbReference type="ARBA" id="ARBA00022723"/>
    </source>
</evidence>
<evidence type="ECO:0000256" key="1">
    <source>
        <dbReference type="ARBA" id="ARBA00022670"/>
    </source>
</evidence>
<dbReference type="InterPro" id="IPR054722">
    <property type="entry name" value="PolX-like_BBD"/>
</dbReference>
<proteinExistence type="predicted"/>
<dbReference type="GO" id="GO:0046872">
    <property type="term" value="F:metal ion binding"/>
    <property type="evidence" value="ECO:0007669"/>
    <property type="project" value="UniProtKB-KW"/>
</dbReference>
<dbReference type="InterPro" id="IPR039537">
    <property type="entry name" value="Retrotran_Ty1/copia-like"/>
</dbReference>
<feature type="compositionally biased region" description="Basic and acidic residues" evidence="5">
    <location>
        <begin position="644"/>
        <end position="654"/>
    </location>
</feature>
<keyword evidence="2" id="KW-0479">Metal-binding</keyword>
<evidence type="ECO:0000256" key="5">
    <source>
        <dbReference type="SAM" id="MobiDB-lite"/>
    </source>
</evidence>
<comment type="caution">
    <text evidence="7">The sequence shown here is derived from an EMBL/GenBank/DDBJ whole genome shotgun (WGS) entry which is preliminary data.</text>
</comment>
<evidence type="ECO:0000313" key="7">
    <source>
        <dbReference type="EMBL" id="GEZ59348.1"/>
    </source>
</evidence>
<dbReference type="SUPFAM" id="SSF53098">
    <property type="entry name" value="Ribonuclease H-like"/>
    <property type="match status" value="1"/>
</dbReference>
<protein>
    <submittedName>
        <fullName evidence="7">Ribonuclease H-like domain-containing protein</fullName>
    </submittedName>
</protein>
<evidence type="ECO:0000259" key="6">
    <source>
        <dbReference type="PROSITE" id="PS50994"/>
    </source>
</evidence>
<feature type="region of interest" description="Disordered" evidence="5">
    <location>
        <begin position="644"/>
        <end position="684"/>
    </location>
</feature>
<dbReference type="EMBL" id="BKCJ010298079">
    <property type="protein sequence ID" value="GEZ59348.1"/>
    <property type="molecule type" value="Genomic_DNA"/>
</dbReference>
<feature type="compositionally biased region" description="Basic and acidic residues" evidence="5">
    <location>
        <begin position="667"/>
        <end position="683"/>
    </location>
</feature>
<dbReference type="AlphaFoldDB" id="A0A699IL16"/>
<dbReference type="GO" id="GO:0006508">
    <property type="term" value="P:proteolysis"/>
    <property type="evidence" value="ECO:0007669"/>
    <property type="project" value="UniProtKB-KW"/>
</dbReference>
<dbReference type="GO" id="GO:0015074">
    <property type="term" value="P:DNA integration"/>
    <property type="evidence" value="ECO:0007669"/>
    <property type="project" value="InterPro"/>
</dbReference>
<gene>
    <name evidence="7" type="ORF">Tci_531321</name>
</gene>
<dbReference type="GO" id="GO:0003676">
    <property type="term" value="F:nucleic acid binding"/>
    <property type="evidence" value="ECO:0007669"/>
    <property type="project" value="InterPro"/>
</dbReference>
<organism evidence="7">
    <name type="scientific">Tanacetum cinerariifolium</name>
    <name type="common">Dalmatian daisy</name>
    <name type="synonym">Chrysanthemum cinerariifolium</name>
    <dbReference type="NCBI Taxonomy" id="118510"/>
    <lineage>
        <taxon>Eukaryota</taxon>
        <taxon>Viridiplantae</taxon>
        <taxon>Streptophyta</taxon>
        <taxon>Embryophyta</taxon>
        <taxon>Tracheophyta</taxon>
        <taxon>Spermatophyta</taxon>
        <taxon>Magnoliopsida</taxon>
        <taxon>eudicotyledons</taxon>
        <taxon>Gunneridae</taxon>
        <taxon>Pentapetalae</taxon>
        <taxon>asterids</taxon>
        <taxon>campanulids</taxon>
        <taxon>Asterales</taxon>
        <taxon>Asteraceae</taxon>
        <taxon>Asteroideae</taxon>
        <taxon>Anthemideae</taxon>
        <taxon>Anthemidinae</taxon>
        <taxon>Tanacetum</taxon>
    </lineage>
</organism>
<feature type="non-terminal residue" evidence="7">
    <location>
        <position position="817"/>
    </location>
</feature>
<dbReference type="Pfam" id="PF07727">
    <property type="entry name" value="RVT_2"/>
    <property type="match status" value="1"/>
</dbReference>